<name>A0A199V8J6_ANACO</name>
<gene>
    <name evidence="3" type="ORF">ACMD2_21838</name>
</gene>
<proteinExistence type="predicted"/>
<accession>A0A199V8J6</accession>
<comment type="caution">
    <text evidence="3">The sequence shown here is derived from an EMBL/GenBank/DDBJ whole genome shotgun (WGS) entry which is preliminary data.</text>
</comment>
<evidence type="ECO:0000256" key="1">
    <source>
        <dbReference type="SAM" id="MobiDB-lite"/>
    </source>
</evidence>
<dbReference type="PANTHER" id="PTHR45669">
    <property type="entry name" value="GLUTAREDOXIN DOMAIN-CONTAINING CYSTEINE-RICH PROTEIN CG12206-RELATED"/>
    <property type="match status" value="1"/>
</dbReference>
<feature type="region of interest" description="Disordered" evidence="1">
    <location>
        <begin position="133"/>
        <end position="158"/>
    </location>
</feature>
<evidence type="ECO:0000313" key="3">
    <source>
        <dbReference type="EMBL" id="OAY73338.1"/>
    </source>
</evidence>
<dbReference type="PANTHER" id="PTHR45669:SF8">
    <property type="entry name" value="OS01G0829400 PROTEIN"/>
    <property type="match status" value="1"/>
</dbReference>
<dbReference type="InterPro" id="IPR002109">
    <property type="entry name" value="Glutaredoxin"/>
</dbReference>
<dbReference type="InterPro" id="IPR036249">
    <property type="entry name" value="Thioredoxin-like_sf"/>
</dbReference>
<dbReference type="Gene3D" id="3.40.30.10">
    <property type="entry name" value="Glutaredoxin"/>
    <property type="match status" value="1"/>
</dbReference>
<evidence type="ECO:0000313" key="4">
    <source>
        <dbReference type="Proteomes" id="UP000092600"/>
    </source>
</evidence>
<protein>
    <recommendedName>
        <fullName evidence="2">Glutaredoxin domain-containing protein</fullName>
    </recommendedName>
</protein>
<dbReference type="Proteomes" id="UP000092600">
    <property type="component" value="Unassembled WGS sequence"/>
</dbReference>
<dbReference type="EMBL" id="LSRQ01002761">
    <property type="protein sequence ID" value="OAY73338.1"/>
    <property type="molecule type" value="Genomic_DNA"/>
</dbReference>
<feature type="compositionally biased region" description="Low complexity" evidence="1">
    <location>
        <begin position="138"/>
        <end position="154"/>
    </location>
</feature>
<dbReference type="SUPFAM" id="SSF52833">
    <property type="entry name" value="Thioredoxin-like"/>
    <property type="match status" value="1"/>
</dbReference>
<dbReference type="Pfam" id="PF00462">
    <property type="entry name" value="Glutaredoxin"/>
    <property type="match status" value="1"/>
</dbReference>
<evidence type="ECO:0000259" key="2">
    <source>
        <dbReference type="Pfam" id="PF00462"/>
    </source>
</evidence>
<dbReference type="AlphaFoldDB" id="A0A199V8J6"/>
<sequence>MWPPWVKTRPNPSPHSGGAITRSPSFSFSFATLKGVQTLLRDGDGDDDDNGGASTSSPSLRVFHRVRVAASALRALRALTPSPSPAPDDDDDDDHRRVVLYFTSLRVVRKTFEDCRAVRAILRGIRAPVDERDLAMDPRSAPSTTTTTTATAAPRPAPRPPQLFVGARCLGGADEIRRLHESGDLGRLLDAAAAPPPPPPPPLPLAACELCGGARFVLCQSCSGSHKRYSEKLGFRSCPACNENGLARCPACCPSAV</sequence>
<reference evidence="3 4" key="1">
    <citation type="journal article" date="2016" name="DNA Res.">
        <title>The draft genome of MD-2 pineapple using hybrid error correction of long reads.</title>
        <authorList>
            <person name="Redwan R.M."/>
            <person name="Saidin A."/>
            <person name="Kumar S.V."/>
        </authorList>
    </citation>
    <scope>NUCLEOTIDE SEQUENCE [LARGE SCALE GENOMIC DNA]</scope>
    <source>
        <strain evidence="4">cv. MD2</strain>
        <tissue evidence="3">Leaf</tissue>
    </source>
</reference>
<dbReference type="PROSITE" id="PS51354">
    <property type="entry name" value="GLUTAREDOXIN_2"/>
    <property type="match status" value="1"/>
</dbReference>
<feature type="region of interest" description="Disordered" evidence="1">
    <location>
        <begin position="1"/>
        <end position="21"/>
    </location>
</feature>
<organism evidence="3 4">
    <name type="scientific">Ananas comosus</name>
    <name type="common">Pineapple</name>
    <name type="synonym">Ananas ananas</name>
    <dbReference type="NCBI Taxonomy" id="4615"/>
    <lineage>
        <taxon>Eukaryota</taxon>
        <taxon>Viridiplantae</taxon>
        <taxon>Streptophyta</taxon>
        <taxon>Embryophyta</taxon>
        <taxon>Tracheophyta</taxon>
        <taxon>Spermatophyta</taxon>
        <taxon>Magnoliopsida</taxon>
        <taxon>Liliopsida</taxon>
        <taxon>Poales</taxon>
        <taxon>Bromeliaceae</taxon>
        <taxon>Bromelioideae</taxon>
        <taxon>Ananas</taxon>
    </lineage>
</organism>
<dbReference type="Pfam" id="PF23733">
    <property type="entry name" value="GRXCR1-2_C"/>
    <property type="match status" value="1"/>
</dbReference>
<feature type="domain" description="Glutaredoxin" evidence="2">
    <location>
        <begin position="99"/>
        <end position="168"/>
    </location>
</feature>